<protein>
    <recommendedName>
        <fullName evidence="5">Serine/threonine-protein phosphatase</fullName>
        <ecNumber evidence="5">3.1.3.16</ecNumber>
    </recommendedName>
</protein>
<reference evidence="8" key="1">
    <citation type="submission" date="2017-02" db="UniProtKB">
        <authorList>
            <consortium name="WormBaseParasite"/>
        </authorList>
    </citation>
    <scope>IDENTIFICATION</scope>
</reference>
<feature type="domain" description="Serine/threonine specific protein phosphatases" evidence="6">
    <location>
        <begin position="128"/>
        <end position="133"/>
    </location>
</feature>
<evidence type="ECO:0000259" key="6">
    <source>
        <dbReference type="PROSITE" id="PS00125"/>
    </source>
</evidence>
<dbReference type="InterPro" id="IPR006186">
    <property type="entry name" value="Ser/Thr-sp_prot-phosphatase"/>
</dbReference>
<dbReference type="WBParaSite" id="SMUV_0000883001-mRNA-1">
    <property type="protein sequence ID" value="SMUV_0000883001-mRNA-1"/>
    <property type="gene ID" value="SMUV_0000883001"/>
</dbReference>
<dbReference type="InterPro" id="IPR004843">
    <property type="entry name" value="Calcineurin-like_PHP"/>
</dbReference>
<name>A0A0N5AVB7_9BILA</name>
<comment type="cofactor">
    <cofactor evidence="1">
        <name>Mn(2+)</name>
        <dbReference type="ChEBI" id="CHEBI:29035"/>
    </cofactor>
</comment>
<accession>A0A0N5AVB7</accession>
<dbReference type="InterPro" id="IPR029052">
    <property type="entry name" value="Metallo-depent_PP-like"/>
</dbReference>
<evidence type="ECO:0000313" key="8">
    <source>
        <dbReference type="WBParaSite" id="SMUV_0000883001-mRNA-1"/>
    </source>
</evidence>
<dbReference type="Gene3D" id="3.60.21.10">
    <property type="match status" value="1"/>
</dbReference>
<keyword evidence="2" id="KW-0479">Metal-binding</keyword>
<dbReference type="SMART" id="SM00156">
    <property type="entry name" value="PP2Ac"/>
    <property type="match status" value="1"/>
</dbReference>
<keyword evidence="7" id="KW-1185">Reference proteome</keyword>
<dbReference type="SUPFAM" id="SSF56300">
    <property type="entry name" value="Metallo-dependent phosphatases"/>
    <property type="match status" value="1"/>
</dbReference>
<dbReference type="InterPro" id="IPR047129">
    <property type="entry name" value="PPA2-like"/>
</dbReference>
<sequence>MALPGNTVVSASVDTVERARLQEVDQWIEQLYECKQLTENQVKLLCEKAKEILQNESNVQEVKCPVTVCGDVHGQFHDLMELFKMGGKTPDTNYLFMGDYVDRGYYSVETVSLLVCLKVRYKERVTILRGNHESRQITQVFVLFLFENGFD</sequence>
<dbReference type="Proteomes" id="UP000046393">
    <property type="component" value="Unplaced"/>
</dbReference>
<comment type="catalytic activity">
    <reaction evidence="5">
        <text>O-phospho-L-threonyl-[protein] + H2O = L-threonyl-[protein] + phosphate</text>
        <dbReference type="Rhea" id="RHEA:47004"/>
        <dbReference type="Rhea" id="RHEA-COMP:11060"/>
        <dbReference type="Rhea" id="RHEA-COMP:11605"/>
        <dbReference type="ChEBI" id="CHEBI:15377"/>
        <dbReference type="ChEBI" id="CHEBI:30013"/>
        <dbReference type="ChEBI" id="CHEBI:43474"/>
        <dbReference type="ChEBI" id="CHEBI:61977"/>
        <dbReference type="EC" id="3.1.3.16"/>
    </reaction>
</comment>
<comment type="similarity">
    <text evidence="5">Belongs to the PPP phosphatase family.</text>
</comment>
<evidence type="ECO:0000256" key="5">
    <source>
        <dbReference type="RuleBase" id="RU004273"/>
    </source>
</evidence>
<dbReference type="AlphaFoldDB" id="A0A0N5AVB7"/>
<evidence type="ECO:0000256" key="4">
    <source>
        <dbReference type="ARBA" id="ARBA00023211"/>
    </source>
</evidence>
<keyword evidence="4" id="KW-0464">Manganese</keyword>
<proteinExistence type="inferred from homology"/>
<dbReference type="PRINTS" id="PR00114">
    <property type="entry name" value="STPHPHTASE"/>
</dbReference>
<dbReference type="EC" id="3.1.3.16" evidence="5"/>
<dbReference type="STRING" id="451379.A0A0N5AVB7"/>
<dbReference type="PANTHER" id="PTHR45619">
    <property type="entry name" value="SERINE/THREONINE-PROTEIN PHOSPHATASE PP2A-RELATED"/>
    <property type="match status" value="1"/>
</dbReference>
<dbReference type="GO" id="GO:0046872">
    <property type="term" value="F:metal ion binding"/>
    <property type="evidence" value="ECO:0007669"/>
    <property type="project" value="UniProtKB-KW"/>
</dbReference>
<keyword evidence="3 5" id="KW-0378">Hydrolase</keyword>
<evidence type="ECO:0000313" key="7">
    <source>
        <dbReference type="Proteomes" id="UP000046393"/>
    </source>
</evidence>
<dbReference type="Pfam" id="PF00149">
    <property type="entry name" value="Metallophos"/>
    <property type="match status" value="1"/>
</dbReference>
<evidence type="ECO:0000256" key="3">
    <source>
        <dbReference type="ARBA" id="ARBA00022801"/>
    </source>
</evidence>
<organism evidence="7 8">
    <name type="scientific">Syphacia muris</name>
    <dbReference type="NCBI Taxonomy" id="451379"/>
    <lineage>
        <taxon>Eukaryota</taxon>
        <taxon>Metazoa</taxon>
        <taxon>Ecdysozoa</taxon>
        <taxon>Nematoda</taxon>
        <taxon>Chromadorea</taxon>
        <taxon>Rhabditida</taxon>
        <taxon>Spirurina</taxon>
        <taxon>Oxyuridomorpha</taxon>
        <taxon>Oxyuroidea</taxon>
        <taxon>Oxyuridae</taxon>
        <taxon>Syphacia</taxon>
    </lineage>
</organism>
<dbReference type="PROSITE" id="PS00125">
    <property type="entry name" value="SER_THR_PHOSPHATASE"/>
    <property type="match status" value="1"/>
</dbReference>
<dbReference type="GO" id="GO:0004722">
    <property type="term" value="F:protein serine/threonine phosphatase activity"/>
    <property type="evidence" value="ECO:0007669"/>
    <property type="project" value="UniProtKB-EC"/>
</dbReference>
<evidence type="ECO:0000256" key="1">
    <source>
        <dbReference type="ARBA" id="ARBA00001936"/>
    </source>
</evidence>
<evidence type="ECO:0000256" key="2">
    <source>
        <dbReference type="ARBA" id="ARBA00022723"/>
    </source>
</evidence>